<evidence type="ECO:0000313" key="13">
    <source>
        <dbReference type="Proteomes" id="UP000657574"/>
    </source>
</evidence>
<comment type="subcellular location">
    <subcellularLocation>
        <location evidence="1">Secreted</location>
        <location evidence="1">Cell wall</location>
    </subcellularLocation>
</comment>
<keyword evidence="4 10" id="KW-0732">Signal</keyword>
<dbReference type="GO" id="GO:0007155">
    <property type="term" value="P:cell adhesion"/>
    <property type="evidence" value="ECO:0007669"/>
    <property type="project" value="UniProtKB-KW"/>
</dbReference>
<gene>
    <name evidence="12" type="ORF">GCM10010121_029390</name>
</gene>
<keyword evidence="9" id="KW-0812">Transmembrane</keyword>
<keyword evidence="9" id="KW-0472">Membrane</keyword>
<keyword evidence="13" id="KW-1185">Reference proteome</keyword>
<feature type="signal peptide" evidence="10">
    <location>
        <begin position="1"/>
        <end position="28"/>
    </location>
</feature>
<evidence type="ECO:0000256" key="2">
    <source>
        <dbReference type="ARBA" id="ARBA00022512"/>
    </source>
</evidence>
<organism evidence="12 13">
    <name type="scientific">Streptomyces brasiliensis</name>
    <dbReference type="NCBI Taxonomy" id="1954"/>
    <lineage>
        <taxon>Bacteria</taxon>
        <taxon>Bacillati</taxon>
        <taxon>Actinomycetota</taxon>
        <taxon>Actinomycetes</taxon>
        <taxon>Kitasatosporales</taxon>
        <taxon>Streptomycetaceae</taxon>
        <taxon>Streptomyces</taxon>
    </lineage>
</organism>
<accession>A0A917KLB2</accession>
<feature type="transmembrane region" description="Helical" evidence="9">
    <location>
        <begin position="170"/>
        <end position="190"/>
    </location>
</feature>
<proteinExistence type="predicted"/>
<evidence type="ECO:0000256" key="8">
    <source>
        <dbReference type="SAM" id="MobiDB-lite"/>
    </source>
</evidence>
<feature type="domain" description="Chaplin" evidence="11">
    <location>
        <begin position="39"/>
        <end position="79"/>
    </location>
</feature>
<comment type="caution">
    <text evidence="12">The sequence shown here is derived from an EMBL/GenBank/DDBJ whole genome shotgun (WGS) entry which is preliminary data.</text>
</comment>
<evidence type="ECO:0000256" key="1">
    <source>
        <dbReference type="ARBA" id="ARBA00004191"/>
    </source>
</evidence>
<keyword evidence="9" id="KW-1133">Transmembrane helix</keyword>
<evidence type="ECO:0000256" key="4">
    <source>
        <dbReference type="ARBA" id="ARBA00022729"/>
    </source>
</evidence>
<keyword evidence="2" id="KW-0134">Cell wall</keyword>
<protein>
    <recommendedName>
        <fullName evidence="11">Chaplin domain-containing protein</fullName>
    </recommendedName>
</protein>
<dbReference type="Proteomes" id="UP000657574">
    <property type="component" value="Unassembled WGS sequence"/>
</dbReference>
<dbReference type="AlphaFoldDB" id="A0A917KLB2"/>
<reference evidence="12" key="2">
    <citation type="submission" date="2020-09" db="EMBL/GenBank/DDBJ databases">
        <authorList>
            <person name="Sun Q."/>
            <person name="Ohkuma M."/>
        </authorList>
    </citation>
    <scope>NUCLEOTIDE SEQUENCE</scope>
    <source>
        <strain evidence="12">JCM 3086</strain>
    </source>
</reference>
<feature type="chain" id="PRO_5037426568" description="Chaplin domain-containing protein" evidence="10">
    <location>
        <begin position="29"/>
        <end position="199"/>
    </location>
</feature>
<feature type="compositionally biased region" description="Polar residues" evidence="8">
    <location>
        <begin position="95"/>
        <end position="106"/>
    </location>
</feature>
<evidence type="ECO:0000256" key="9">
    <source>
        <dbReference type="SAM" id="Phobius"/>
    </source>
</evidence>
<sequence>MRQTLSRGVVVAAAATSILSLHNMPAFADSLAGGATSDSPGVLSGNTVEVPVHVPVNACGNSVDVVGLLNPAFGNSCGNQGNSGGQVTPVVPRQPGSSDTGTGTPQTPLPAAPPVARTPAPRLPSPAEQPQRGTASQERQDDSSTYRARQLDATPMGGASRAALAETGSGTMLATSGLSAALMVGGLILYRRGRAAYRR</sequence>
<keyword evidence="6 7" id="KW-0034">Amyloid</keyword>
<dbReference type="Pfam" id="PF03777">
    <property type="entry name" value="ChpA-C"/>
    <property type="match status" value="1"/>
</dbReference>
<evidence type="ECO:0000256" key="3">
    <source>
        <dbReference type="ARBA" id="ARBA00022525"/>
    </source>
</evidence>
<evidence type="ECO:0000256" key="10">
    <source>
        <dbReference type="SAM" id="SignalP"/>
    </source>
</evidence>
<keyword evidence="3" id="KW-0964">Secreted</keyword>
<name>A0A917KLB2_9ACTN</name>
<evidence type="ECO:0000313" key="12">
    <source>
        <dbReference type="EMBL" id="GGJ16821.1"/>
    </source>
</evidence>
<evidence type="ECO:0000256" key="7">
    <source>
        <dbReference type="PROSITE-ProRule" id="PRU01232"/>
    </source>
</evidence>
<evidence type="ECO:0000259" key="11">
    <source>
        <dbReference type="PROSITE" id="PS51884"/>
    </source>
</evidence>
<dbReference type="InterPro" id="IPR005528">
    <property type="entry name" value="ChpA-H"/>
</dbReference>
<feature type="region of interest" description="Disordered" evidence="8">
    <location>
        <begin position="83"/>
        <end position="159"/>
    </location>
</feature>
<dbReference type="PROSITE" id="PS51884">
    <property type="entry name" value="CHAPLIN"/>
    <property type="match status" value="1"/>
</dbReference>
<evidence type="ECO:0000256" key="6">
    <source>
        <dbReference type="ARBA" id="ARBA00023087"/>
    </source>
</evidence>
<keyword evidence="5" id="KW-0130">Cell adhesion</keyword>
<dbReference type="EMBL" id="BMQA01000008">
    <property type="protein sequence ID" value="GGJ16821.1"/>
    <property type="molecule type" value="Genomic_DNA"/>
</dbReference>
<reference evidence="12" key="1">
    <citation type="journal article" date="2014" name="Int. J. Syst. Evol. Microbiol.">
        <title>Complete genome sequence of Corynebacterium casei LMG S-19264T (=DSM 44701T), isolated from a smear-ripened cheese.</title>
        <authorList>
            <consortium name="US DOE Joint Genome Institute (JGI-PGF)"/>
            <person name="Walter F."/>
            <person name="Albersmeier A."/>
            <person name="Kalinowski J."/>
            <person name="Ruckert C."/>
        </authorList>
    </citation>
    <scope>NUCLEOTIDE SEQUENCE</scope>
    <source>
        <strain evidence="12">JCM 3086</strain>
    </source>
</reference>
<evidence type="ECO:0000256" key="5">
    <source>
        <dbReference type="ARBA" id="ARBA00022889"/>
    </source>
</evidence>